<dbReference type="GO" id="GO:0044727">
    <property type="term" value="P:epigenetic programing of male pronucleus"/>
    <property type="evidence" value="ECO:0007669"/>
    <property type="project" value="TreeGrafter"/>
</dbReference>
<dbReference type="GeneID" id="115824718"/>
<dbReference type="CTD" id="90529"/>
<dbReference type="InterPro" id="IPR010736">
    <property type="entry name" value="SHIPPO-rpt"/>
</dbReference>
<organism evidence="5 6">
    <name type="scientific">Chanos chanos</name>
    <name type="common">Milkfish</name>
    <name type="synonym">Mugil chanos</name>
    <dbReference type="NCBI Taxonomy" id="29144"/>
    <lineage>
        <taxon>Eukaryota</taxon>
        <taxon>Metazoa</taxon>
        <taxon>Chordata</taxon>
        <taxon>Craniata</taxon>
        <taxon>Vertebrata</taxon>
        <taxon>Euteleostomi</taxon>
        <taxon>Actinopterygii</taxon>
        <taxon>Neopterygii</taxon>
        <taxon>Teleostei</taxon>
        <taxon>Ostariophysi</taxon>
        <taxon>Gonorynchiformes</taxon>
        <taxon>Chanidae</taxon>
        <taxon>Chanos</taxon>
    </lineage>
</organism>
<evidence type="ECO:0000256" key="4">
    <source>
        <dbReference type="ARBA" id="ARBA00023242"/>
    </source>
</evidence>
<dbReference type="PANTHER" id="PTHR35678:SF1">
    <property type="entry name" value="PROTEIN STPG4"/>
    <property type="match status" value="1"/>
</dbReference>
<sequence length="321" mass="35387">MGKINKELSKFHERTASIPSKYQTIVISNNEKKGFFSQTKRFSDSAQNENPGPGSYVSHTAAEMHSPSFSQKGTGFFASQAVRIPRTPRRIIPAPNAYDLQSSLVPKHSFGIGESRNFRQPIALKTENVKNKTPAPNEYNVSYDAVERNTVMSLKSSFLSKSERNPVLTSALRALSPCHYEVRDAVIRKDPKVPFSSFKSGTARIQSPVNNQVPGPGAYSPHQPAPPVNRTILPRGHYLALSAPPLILPKPPPLPGPGHYNIVNYDIPPKQFVSSAAFMSGTSRWTQEPRGPGIPGPGSYNPEVSLKQSFLYNRAKKWIPL</sequence>
<dbReference type="RefSeq" id="XP_030644335.1">
    <property type="nucleotide sequence ID" value="XM_030788475.1"/>
</dbReference>
<dbReference type="Proteomes" id="UP000504632">
    <property type="component" value="Chromosome 12"/>
</dbReference>
<dbReference type="GO" id="GO:0001940">
    <property type="term" value="C:male pronucleus"/>
    <property type="evidence" value="ECO:0007669"/>
    <property type="project" value="TreeGrafter"/>
</dbReference>
<comment type="subcellular location">
    <subcellularLocation>
        <location evidence="2">Cytoplasm</location>
    </subcellularLocation>
    <subcellularLocation>
        <location evidence="1">Nucleus</location>
    </subcellularLocation>
</comment>
<keyword evidence="4" id="KW-0539">Nucleus</keyword>
<gene>
    <name evidence="6" type="primary">stpg1</name>
</gene>
<dbReference type="FunCoup" id="A0A6J2WFQ4">
    <property type="interactions" value="27"/>
</dbReference>
<dbReference type="InParanoid" id="A0A6J2WFQ4"/>
<evidence type="ECO:0000256" key="1">
    <source>
        <dbReference type="ARBA" id="ARBA00004123"/>
    </source>
</evidence>
<dbReference type="GO" id="GO:0003682">
    <property type="term" value="F:chromatin binding"/>
    <property type="evidence" value="ECO:0007669"/>
    <property type="project" value="TreeGrafter"/>
</dbReference>
<keyword evidence="3" id="KW-0963">Cytoplasm</keyword>
<evidence type="ECO:0000256" key="2">
    <source>
        <dbReference type="ARBA" id="ARBA00004496"/>
    </source>
</evidence>
<dbReference type="GO" id="GO:0042393">
    <property type="term" value="F:histone binding"/>
    <property type="evidence" value="ECO:0007669"/>
    <property type="project" value="TreeGrafter"/>
</dbReference>
<evidence type="ECO:0000313" key="5">
    <source>
        <dbReference type="Proteomes" id="UP000504632"/>
    </source>
</evidence>
<dbReference type="OrthoDB" id="186871at2759"/>
<dbReference type="GO" id="GO:0001939">
    <property type="term" value="C:female pronucleus"/>
    <property type="evidence" value="ECO:0007669"/>
    <property type="project" value="TreeGrafter"/>
</dbReference>
<evidence type="ECO:0000256" key="3">
    <source>
        <dbReference type="ARBA" id="ARBA00022490"/>
    </source>
</evidence>
<evidence type="ECO:0000313" key="6">
    <source>
        <dbReference type="RefSeq" id="XP_030644335.1"/>
    </source>
</evidence>
<proteinExistence type="predicted"/>
<reference evidence="6" key="1">
    <citation type="submission" date="2025-08" db="UniProtKB">
        <authorList>
            <consortium name="RefSeq"/>
        </authorList>
    </citation>
    <scope>IDENTIFICATION</scope>
</reference>
<dbReference type="PANTHER" id="PTHR35678">
    <property type="entry name" value="PROTEIN STPG4"/>
    <property type="match status" value="1"/>
</dbReference>
<dbReference type="GO" id="GO:0042585">
    <property type="term" value="C:germinal vesicle"/>
    <property type="evidence" value="ECO:0007669"/>
    <property type="project" value="TreeGrafter"/>
</dbReference>
<accession>A0A6J2WFQ4</accession>
<dbReference type="GO" id="GO:0005737">
    <property type="term" value="C:cytoplasm"/>
    <property type="evidence" value="ECO:0007669"/>
    <property type="project" value="UniProtKB-SubCell"/>
</dbReference>
<dbReference type="AlphaFoldDB" id="A0A6J2WFQ4"/>
<dbReference type="Pfam" id="PF07004">
    <property type="entry name" value="SHIPPO-rpt"/>
    <property type="match status" value="4"/>
</dbReference>
<name>A0A6J2WFQ4_CHACN</name>
<protein>
    <submittedName>
        <fullName evidence="6">O(6)-methylguanine-induced apoptosis 2</fullName>
    </submittedName>
</protein>
<keyword evidence="5" id="KW-1185">Reference proteome</keyword>